<dbReference type="FunFam" id="2.40.50.140:FF:000066">
    <property type="entry name" value="Ribonuclease E"/>
    <property type="match status" value="1"/>
</dbReference>
<dbReference type="InterPro" id="IPR004659">
    <property type="entry name" value="RNase_E/G"/>
</dbReference>
<dbReference type="InterPro" id="IPR003029">
    <property type="entry name" value="S1_domain"/>
</dbReference>
<dbReference type="NCBIfam" id="TIGR00757">
    <property type="entry name" value="RNaseEG"/>
    <property type="match status" value="1"/>
</dbReference>
<comment type="similarity">
    <text evidence="4">Belongs to the RNase E/G family.</text>
</comment>
<name>A0A0G3H008_9CORY</name>
<feature type="compositionally biased region" description="Basic residues" evidence="18">
    <location>
        <begin position="967"/>
        <end position="979"/>
    </location>
</feature>
<evidence type="ECO:0000256" key="17">
    <source>
        <dbReference type="SAM" id="Coils"/>
    </source>
</evidence>
<dbReference type="GO" id="GO:0006364">
    <property type="term" value="P:rRNA processing"/>
    <property type="evidence" value="ECO:0007669"/>
    <property type="project" value="UniProtKB-KW"/>
</dbReference>
<evidence type="ECO:0000256" key="14">
    <source>
        <dbReference type="ARBA" id="ARBA00050524"/>
    </source>
</evidence>
<dbReference type="EC" id="3.1.26.12" evidence="15"/>
<evidence type="ECO:0000256" key="15">
    <source>
        <dbReference type="ARBA" id="ARBA00066879"/>
    </source>
</evidence>
<keyword evidence="7" id="KW-0507">mRNA processing</keyword>
<evidence type="ECO:0000256" key="13">
    <source>
        <dbReference type="ARBA" id="ARBA00022884"/>
    </source>
</evidence>
<evidence type="ECO:0000313" key="21">
    <source>
        <dbReference type="Proteomes" id="UP000035199"/>
    </source>
</evidence>
<dbReference type="SUPFAM" id="SSF50249">
    <property type="entry name" value="Nucleic acid-binding proteins"/>
    <property type="match status" value="1"/>
</dbReference>
<keyword evidence="6" id="KW-0698">rRNA processing</keyword>
<dbReference type="Pfam" id="PF04760">
    <property type="entry name" value="IF2_N"/>
    <property type="match status" value="1"/>
</dbReference>
<keyword evidence="13" id="KW-0694">RNA-binding</keyword>
<keyword evidence="12" id="KW-0460">Magnesium</keyword>
<dbReference type="GO" id="GO:0006397">
    <property type="term" value="P:mRNA processing"/>
    <property type="evidence" value="ECO:0007669"/>
    <property type="project" value="UniProtKB-KW"/>
</dbReference>
<evidence type="ECO:0000256" key="10">
    <source>
        <dbReference type="ARBA" id="ARBA00022801"/>
    </source>
</evidence>
<dbReference type="GO" id="GO:0008995">
    <property type="term" value="F:ribonuclease E activity"/>
    <property type="evidence" value="ECO:0007669"/>
    <property type="project" value="UniProtKB-EC"/>
</dbReference>
<evidence type="ECO:0000256" key="16">
    <source>
        <dbReference type="ARBA" id="ARBA00072999"/>
    </source>
</evidence>
<feature type="domain" description="S1 motif" evidence="19">
    <location>
        <begin position="359"/>
        <end position="436"/>
    </location>
</feature>
<keyword evidence="17" id="KW-0175">Coiled coil</keyword>
<reference evidence="20 21" key="1">
    <citation type="journal article" date="2015" name="Genome Announc.">
        <title>Complete Genome Sequence of the Type Strain Corynebacterium mustelae DSM 45274, Isolated from Various Tissues of a Male Ferret with Lethal Sepsis.</title>
        <authorList>
            <person name="Ruckert C."/>
            <person name="Eimer J."/>
            <person name="Winkler A."/>
            <person name="Tauch A."/>
        </authorList>
    </citation>
    <scope>NUCLEOTIDE SEQUENCE [LARGE SCALE GENOMIC DNA]</scope>
    <source>
        <strain evidence="20 21">DSM 45274</strain>
    </source>
</reference>
<dbReference type="Proteomes" id="UP000035199">
    <property type="component" value="Chromosome"/>
</dbReference>
<feature type="coiled-coil region" evidence="17">
    <location>
        <begin position="83"/>
        <end position="143"/>
    </location>
</feature>
<evidence type="ECO:0000256" key="5">
    <source>
        <dbReference type="ARBA" id="ARBA00022490"/>
    </source>
</evidence>
<dbReference type="InterPro" id="IPR006847">
    <property type="entry name" value="IF2_N"/>
</dbReference>
<dbReference type="Gene3D" id="2.40.50.140">
    <property type="entry name" value="Nucleic acid-binding proteins"/>
    <property type="match status" value="1"/>
</dbReference>
<dbReference type="GO" id="GO:0008033">
    <property type="term" value="P:tRNA processing"/>
    <property type="evidence" value="ECO:0007669"/>
    <property type="project" value="UniProtKB-KW"/>
</dbReference>
<dbReference type="PANTHER" id="PTHR30001:SF0">
    <property type="entry name" value="RIBONUCLEASE G"/>
    <property type="match status" value="1"/>
</dbReference>
<evidence type="ECO:0000256" key="2">
    <source>
        <dbReference type="ARBA" id="ARBA00001947"/>
    </source>
</evidence>
<reference evidence="21" key="2">
    <citation type="submission" date="2015-05" db="EMBL/GenBank/DDBJ databases">
        <title>Complete genome sequence of Corynebacterium mustelae DSM 45274, isolated from various tissues of a male ferret with lethal sepsis.</title>
        <authorList>
            <person name="Ruckert C."/>
            <person name="Albersmeier A."/>
            <person name="Winkler A."/>
            <person name="Tauch A."/>
        </authorList>
    </citation>
    <scope>NUCLEOTIDE SEQUENCE [LARGE SCALE GENOMIC DNA]</scope>
    <source>
        <strain evidence="21">DSM 45274</strain>
    </source>
</reference>
<dbReference type="PATRIC" id="fig|571915.4.peg.2584"/>
<feature type="compositionally biased region" description="Basic residues" evidence="18">
    <location>
        <begin position="244"/>
        <end position="253"/>
    </location>
</feature>
<dbReference type="KEGG" id="cmv:CMUST_12100"/>
<keyword evidence="8" id="KW-0819">tRNA processing</keyword>
<feature type="compositionally biased region" description="Polar residues" evidence="18">
    <location>
        <begin position="826"/>
        <end position="838"/>
    </location>
</feature>
<feature type="region of interest" description="Disordered" evidence="18">
    <location>
        <begin position="213"/>
        <end position="293"/>
    </location>
</feature>
<evidence type="ECO:0000313" key="20">
    <source>
        <dbReference type="EMBL" id="AKK06731.1"/>
    </source>
</evidence>
<dbReference type="EMBL" id="CP011542">
    <property type="protein sequence ID" value="AKK06731.1"/>
    <property type="molecule type" value="Genomic_DNA"/>
</dbReference>
<accession>A0A0G3H008</accession>
<keyword evidence="11" id="KW-0862">Zinc</keyword>
<dbReference type="InterPro" id="IPR019307">
    <property type="entry name" value="RNA-bd_AU-1/RNase_E/G"/>
</dbReference>
<evidence type="ECO:0000256" key="18">
    <source>
        <dbReference type="SAM" id="MobiDB-lite"/>
    </source>
</evidence>
<dbReference type="InterPro" id="IPR012340">
    <property type="entry name" value="NA-bd_OB-fold"/>
</dbReference>
<dbReference type="GO" id="GO:0005737">
    <property type="term" value="C:cytoplasm"/>
    <property type="evidence" value="ECO:0007669"/>
    <property type="project" value="UniProtKB-SubCell"/>
</dbReference>
<dbReference type="AlphaFoldDB" id="A0A0G3H008"/>
<feature type="region of interest" description="Disordered" evidence="18">
    <location>
        <begin position="815"/>
        <end position="979"/>
    </location>
</feature>
<sequence>MADITTFDRSALGEKTRVHVLAKNLGLSSKELITSLAEIGLKKVAQSNLTRDEAEKVLDALAKTTANADDTYTEEEKLRYRVEKNVENEINQIEQKVERELAEQTGEPLEKAEDDEKIRHRVEKNVENEINQIEQKVQQDIADRLDRGLLSESETPAAVEADSDAADTSKSAASLVSSNLPEFSLIDEEEELEPVITPAPRTVGFSMPLFVAPTVDSNDDDDYDMEYYDSSDDDDENSSDSSPRKRRRGRRGTGRGAGKPELIDEDDQPISKPLALKGSTRLEAQRRRRVEMREESRKKRHIVSEAEFLARRESVNRVMVVRERERTDHPGMVTQVGVLEDDMLVEHFVTSDTQSSMVGNIYLGRVQNVLASMEAAFIDIGKGRNGVLYAGEVDWRAAGLGGRNRKIEQALKSGDQVLVQVAKDPVGQKGARLTTQISLAGRYLVYVPGGKSAGISRKLPAPERKRLKSILRDVVPNDGGAIIRTAAEGVSEEAIAADVNRLHNLWEQIQERTEKEKESKGAKPVTMYEEPNMLVKVIRDLFNEDFSALVVDGKRAWNTVHAYIQSVAPDLLSRLQRFDRLEHDGQDAFMVHRVDEQLKKALSRKVWLPSGGTLVIDRTEAMTVIDVNTGKFTGQGGNLEETVTKNNLEAAEEIVRQMRLRDLGGMIVVDFIDMVLPENQDLVLRRLTEALGRDRTRHQISEVTSLGLVQMTRKRLGTGLLETFATECEECGGRGVLIHDDPVEQRDSTTPRGKHGVLHQDPTQHPAVVAMQTAEDNEAAGVDGDGVVVKQPEREAESPSIEELAAAVIALPEESEDTDAAAAKSGSISADETSQSILPDTYEQAVAEFEQSPRRRRRTRGNSVSDIPPRPEDFDTQPQVTEVEDDEKEANIAAISHLGEGAHGRKRRRAVRKNAPETVAVERRQASGGKRRRVVRKSTTRTSADTKVSPQKLESESQPTQPETASRGRRRAVRRGTRK</sequence>
<evidence type="ECO:0000256" key="3">
    <source>
        <dbReference type="ARBA" id="ARBA00004496"/>
    </source>
</evidence>
<proteinExistence type="inferred from homology"/>
<gene>
    <name evidence="20" type="primary">rne</name>
    <name evidence="20" type="ORF">CMUST_12100</name>
</gene>
<keyword evidence="21" id="KW-1185">Reference proteome</keyword>
<dbReference type="GO" id="GO:0003723">
    <property type="term" value="F:RNA binding"/>
    <property type="evidence" value="ECO:0007669"/>
    <property type="project" value="UniProtKB-KW"/>
</dbReference>
<dbReference type="STRING" id="571915.CMUST_12100"/>
<dbReference type="PANTHER" id="PTHR30001">
    <property type="entry name" value="RIBONUCLEASE"/>
    <property type="match status" value="1"/>
</dbReference>
<evidence type="ECO:0000256" key="9">
    <source>
        <dbReference type="ARBA" id="ARBA00022723"/>
    </source>
</evidence>
<dbReference type="CDD" id="cd04453">
    <property type="entry name" value="S1_RNase_E"/>
    <property type="match status" value="1"/>
</dbReference>
<keyword evidence="5" id="KW-0963">Cytoplasm</keyword>
<keyword evidence="9" id="KW-0479">Metal-binding</keyword>
<dbReference type="Pfam" id="PF10150">
    <property type="entry name" value="RNase_E_G"/>
    <property type="match status" value="1"/>
</dbReference>
<evidence type="ECO:0000256" key="4">
    <source>
        <dbReference type="ARBA" id="ARBA00005522"/>
    </source>
</evidence>
<dbReference type="OrthoDB" id="9804278at2"/>
<protein>
    <recommendedName>
        <fullName evidence="16">Ribonuclease E</fullName>
        <ecNumber evidence="15">3.1.26.12</ecNumber>
    </recommendedName>
</protein>
<evidence type="ECO:0000256" key="1">
    <source>
        <dbReference type="ARBA" id="ARBA00001946"/>
    </source>
</evidence>
<evidence type="ECO:0000256" key="12">
    <source>
        <dbReference type="ARBA" id="ARBA00022842"/>
    </source>
</evidence>
<dbReference type="PROSITE" id="PS50126">
    <property type="entry name" value="S1"/>
    <property type="match status" value="1"/>
</dbReference>
<comment type="cofactor">
    <cofactor evidence="1">
        <name>Mg(2+)</name>
        <dbReference type="ChEBI" id="CHEBI:18420"/>
    </cofactor>
</comment>
<comment type="subcellular location">
    <subcellularLocation>
        <location evidence="3">Cytoplasm</location>
    </subcellularLocation>
</comment>
<dbReference type="SMART" id="SM00316">
    <property type="entry name" value="S1"/>
    <property type="match status" value="1"/>
</dbReference>
<evidence type="ECO:0000256" key="7">
    <source>
        <dbReference type="ARBA" id="ARBA00022664"/>
    </source>
</evidence>
<evidence type="ECO:0000259" key="19">
    <source>
        <dbReference type="PROSITE" id="PS50126"/>
    </source>
</evidence>
<dbReference type="GO" id="GO:0046872">
    <property type="term" value="F:metal ion binding"/>
    <property type="evidence" value="ECO:0007669"/>
    <property type="project" value="UniProtKB-KW"/>
</dbReference>
<keyword evidence="10 20" id="KW-0378">Hydrolase</keyword>
<organism evidence="20 21">
    <name type="scientific">Corynebacterium mustelae</name>
    <dbReference type="NCBI Taxonomy" id="571915"/>
    <lineage>
        <taxon>Bacteria</taxon>
        <taxon>Bacillati</taxon>
        <taxon>Actinomycetota</taxon>
        <taxon>Actinomycetes</taxon>
        <taxon>Mycobacteriales</taxon>
        <taxon>Corynebacteriaceae</taxon>
        <taxon>Corynebacterium</taxon>
    </lineage>
</organism>
<comment type="cofactor">
    <cofactor evidence="2">
        <name>Zn(2+)</name>
        <dbReference type="ChEBI" id="CHEBI:29105"/>
    </cofactor>
</comment>
<feature type="compositionally biased region" description="Basic residues" evidence="18">
    <location>
        <begin position="929"/>
        <end position="939"/>
    </location>
</feature>
<feature type="compositionally biased region" description="Acidic residues" evidence="18">
    <location>
        <begin position="217"/>
        <end position="238"/>
    </location>
</feature>
<evidence type="ECO:0000256" key="8">
    <source>
        <dbReference type="ARBA" id="ARBA00022694"/>
    </source>
</evidence>
<evidence type="ECO:0000256" key="11">
    <source>
        <dbReference type="ARBA" id="ARBA00022833"/>
    </source>
</evidence>
<dbReference type="Gene3D" id="1.10.10.2480">
    <property type="match status" value="1"/>
</dbReference>
<comment type="catalytic activity">
    <reaction evidence="14">
        <text>Endonucleolytic cleavage of single-stranded RNA in A- and U-rich regions.</text>
        <dbReference type="EC" id="3.1.26.12"/>
    </reaction>
</comment>
<evidence type="ECO:0000256" key="6">
    <source>
        <dbReference type="ARBA" id="ARBA00022552"/>
    </source>
</evidence>
<dbReference type="RefSeq" id="WP_047262704.1">
    <property type="nucleotide sequence ID" value="NZ_CP011542.1"/>
</dbReference>